<dbReference type="RefSeq" id="WP_068420907.1">
    <property type="nucleotide sequence ID" value="NZ_LVHI01000001.1"/>
</dbReference>
<feature type="transmembrane region" description="Helical" evidence="4">
    <location>
        <begin position="47"/>
        <end position="67"/>
    </location>
</feature>
<evidence type="ECO:0000256" key="2">
    <source>
        <dbReference type="ARBA" id="ARBA00022777"/>
    </source>
</evidence>
<dbReference type="PANTHER" id="PTHR24421">
    <property type="entry name" value="NITRATE/NITRITE SENSOR PROTEIN NARX-RELATED"/>
    <property type="match status" value="1"/>
</dbReference>
<sequence length="372" mass="39813">MTPAETEASENVGRMSRFGWAFGMIWLFYLAYPLGEALSLPDVWQKVLATLVIIAFGATFVATFWGFRNANRAHRRISLRYAWAGLGVMGALVVALAVMVGSQAFGATIYMAVLAVMTLPSRQAWTTVAVMVAVVEIVPRLVPEWNPGTFFAFQLVISAVAAWGITQVFKRNHELAAARQQLADLAIVAERERVGRDVHDILGHSLTVITVKAELAGRLIDIDPARAAIEIGQVESLAREALSDVRSTVGGLRKVDIATELTSARSALATAGIEPDLPADADVVPLRNRELFGWTLREAVTNVIRHSGAERCTVVLGATRIEISDDGSGMSGRSGEDGNGLRGLADRVRAAQGSLSVGRSAAGGFSLEVECS</sequence>
<dbReference type="Gene3D" id="3.30.565.10">
    <property type="entry name" value="Histidine kinase-like ATPase, C-terminal domain"/>
    <property type="match status" value="1"/>
</dbReference>
<evidence type="ECO:0000313" key="7">
    <source>
        <dbReference type="Proteomes" id="UP000077519"/>
    </source>
</evidence>
<feature type="transmembrane region" description="Helical" evidence="4">
    <location>
        <begin position="79"/>
        <end position="98"/>
    </location>
</feature>
<feature type="transmembrane region" description="Helical" evidence="4">
    <location>
        <begin position="148"/>
        <end position="169"/>
    </location>
</feature>
<dbReference type="Proteomes" id="UP000077519">
    <property type="component" value="Unassembled WGS sequence"/>
</dbReference>
<proteinExistence type="predicted"/>
<evidence type="ECO:0000259" key="5">
    <source>
        <dbReference type="Pfam" id="PF07730"/>
    </source>
</evidence>
<reference evidence="6 7" key="1">
    <citation type="submission" date="2016-03" db="EMBL/GenBank/DDBJ databases">
        <title>Genome sequence of Rhodococcus kyotonensis KB10.</title>
        <authorList>
            <person name="Jeong H."/>
            <person name="Hong C.E."/>
            <person name="Jo S.H."/>
            <person name="Park J.M."/>
        </authorList>
    </citation>
    <scope>NUCLEOTIDE SEQUENCE [LARGE SCALE GENOMIC DNA]</scope>
    <source>
        <strain evidence="6 7">KB10</strain>
    </source>
</reference>
<evidence type="ECO:0000256" key="3">
    <source>
        <dbReference type="ARBA" id="ARBA00023012"/>
    </source>
</evidence>
<evidence type="ECO:0000256" key="4">
    <source>
        <dbReference type="SAM" id="Phobius"/>
    </source>
</evidence>
<dbReference type="CDD" id="cd16917">
    <property type="entry name" value="HATPase_UhpB-NarQ-NarX-like"/>
    <property type="match status" value="1"/>
</dbReference>
<keyword evidence="3" id="KW-0902">Two-component regulatory system</keyword>
<keyword evidence="4" id="KW-1133">Transmembrane helix</keyword>
<gene>
    <name evidence="6" type="ORF">A3K89_00250</name>
</gene>
<accession>A0A177YPM9</accession>
<feature type="transmembrane region" description="Helical" evidence="4">
    <location>
        <begin position="124"/>
        <end position="142"/>
    </location>
</feature>
<dbReference type="SUPFAM" id="SSF55874">
    <property type="entry name" value="ATPase domain of HSP90 chaperone/DNA topoisomerase II/histidine kinase"/>
    <property type="match status" value="1"/>
</dbReference>
<evidence type="ECO:0000256" key="1">
    <source>
        <dbReference type="ARBA" id="ARBA00022679"/>
    </source>
</evidence>
<dbReference type="Gene3D" id="1.20.5.1930">
    <property type="match status" value="1"/>
</dbReference>
<dbReference type="InterPro" id="IPR011712">
    <property type="entry name" value="Sig_transdc_His_kin_sub3_dim/P"/>
</dbReference>
<dbReference type="InterPro" id="IPR036890">
    <property type="entry name" value="HATPase_C_sf"/>
</dbReference>
<dbReference type="AlphaFoldDB" id="A0A177YPM9"/>
<feature type="domain" description="Signal transduction histidine kinase subgroup 3 dimerisation and phosphoacceptor" evidence="5">
    <location>
        <begin position="190"/>
        <end position="255"/>
    </location>
</feature>
<name>A0A177YPM9_9NOCA</name>
<keyword evidence="1" id="KW-0808">Transferase</keyword>
<comment type="caution">
    <text evidence="6">The sequence shown here is derived from an EMBL/GenBank/DDBJ whole genome shotgun (WGS) entry which is preliminary data.</text>
</comment>
<dbReference type="GO" id="GO:0046983">
    <property type="term" value="F:protein dimerization activity"/>
    <property type="evidence" value="ECO:0007669"/>
    <property type="project" value="InterPro"/>
</dbReference>
<organism evidence="6 7">
    <name type="scientific">Rhodococcoides kyotonense</name>
    <dbReference type="NCBI Taxonomy" id="398843"/>
    <lineage>
        <taxon>Bacteria</taxon>
        <taxon>Bacillati</taxon>
        <taxon>Actinomycetota</taxon>
        <taxon>Actinomycetes</taxon>
        <taxon>Mycobacteriales</taxon>
        <taxon>Nocardiaceae</taxon>
        <taxon>Rhodococcoides</taxon>
    </lineage>
</organism>
<keyword evidence="4" id="KW-0472">Membrane</keyword>
<dbReference type="PANTHER" id="PTHR24421:SF63">
    <property type="entry name" value="SENSOR HISTIDINE KINASE DESK"/>
    <property type="match status" value="1"/>
</dbReference>
<dbReference type="InterPro" id="IPR050482">
    <property type="entry name" value="Sensor_HK_TwoCompSys"/>
</dbReference>
<feature type="transmembrane region" description="Helical" evidence="4">
    <location>
        <begin position="18"/>
        <end position="35"/>
    </location>
</feature>
<keyword evidence="2 6" id="KW-0418">Kinase</keyword>
<protein>
    <submittedName>
        <fullName evidence="6">Histidine kinase</fullName>
    </submittedName>
</protein>
<keyword evidence="7" id="KW-1185">Reference proteome</keyword>
<evidence type="ECO:0000313" key="6">
    <source>
        <dbReference type="EMBL" id="OAK57537.1"/>
    </source>
</evidence>
<dbReference type="EMBL" id="LVHI01000001">
    <property type="protein sequence ID" value="OAK57537.1"/>
    <property type="molecule type" value="Genomic_DNA"/>
</dbReference>
<dbReference type="GO" id="GO:0016020">
    <property type="term" value="C:membrane"/>
    <property type="evidence" value="ECO:0007669"/>
    <property type="project" value="InterPro"/>
</dbReference>
<dbReference type="GO" id="GO:0000155">
    <property type="term" value="F:phosphorelay sensor kinase activity"/>
    <property type="evidence" value="ECO:0007669"/>
    <property type="project" value="InterPro"/>
</dbReference>
<dbReference type="Pfam" id="PF07730">
    <property type="entry name" value="HisKA_3"/>
    <property type="match status" value="1"/>
</dbReference>
<keyword evidence="4" id="KW-0812">Transmembrane</keyword>